<sequence length="175" mass="18788">MRGWRQERGCTDDVVVSVFFGLLQLVWFFPVEKVGSAYEVNSLSRLKCDGMHHRVHELSQALLDQGRSCCGSVGQFGVSAEFSSCSRREDVARSGRNAVPCMDCTFFVKRVLVVVLPVDVCHGVGTVVVVVGCVLNATAVGVAFWLPLLGSMSACAPHVTHGVEFADVGNGKATP</sequence>
<dbReference type="AlphaFoldDB" id="A0A843VPT6"/>
<keyword evidence="3" id="KW-1185">Reference proteome</keyword>
<protein>
    <submittedName>
        <fullName evidence="2">Uncharacterized protein</fullName>
    </submittedName>
</protein>
<evidence type="ECO:0000313" key="3">
    <source>
        <dbReference type="Proteomes" id="UP000652761"/>
    </source>
</evidence>
<evidence type="ECO:0000256" key="1">
    <source>
        <dbReference type="SAM" id="Phobius"/>
    </source>
</evidence>
<dbReference type="EMBL" id="NMUH01002620">
    <property type="protein sequence ID" value="MQM01103.1"/>
    <property type="molecule type" value="Genomic_DNA"/>
</dbReference>
<organism evidence="2 3">
    <name type="scientific">Colocasia esculenta</name>
    <name type="common">Wild taro</name>
    <name type="synonym">Arum esculentum</name>
    <dbReference type="NCBI Taxonomy" id="4460"/>
    <lineage>
        <taxon>Eukaryota</taxon>
        <taxon>Viridiplantae</taxon>
        <taxon>Streptophyta</taxon>
        <taxon>Embryophyta</taxon>
        <taxon>Tracheophyta</taxon>
        <taxon>Spermatophyta</taxon>
        <taxon>Magnoliopsida</taxon>
        <taxon>Liliopsida</taxon>
        <taxon>Araceae</taxon>
        <taxon>Aroideae</taxon>
        <taxon>Colocasieae</taxon>
        <taxon>Colocasia</taxon>
    </lineage>
</organism>
<keyword evidence="1" id="KW-0812">Transmembrane</keyword>
<reference evidence="2" key="1">
    <citation type="submission" date="2017-07" db="EMBL/GenBank/DDBJ databases">
        <title>Taro Niue Genome Assembly and Annotation.</title>
        <authorList>
            <person name="Atibalentja N."/>
            <person name="Keating K."/>
            <person name="Fields C.J."/>
        </authorList>
    </citation>
    <scope>NUCLEOTIDE SEQUENCE</scope>
    <source>
        <strain evidence="2">Niue_2</strain>
        <tissue evidence="2">Leaf</tissue>
    </source>
</reference>
<proteinExistence type="predicted"/>
<comment type="caution">
    <text evidence="2">The sequence shown here is derived from an EMBL/GenBank/DDBJ whole genome shotgun (WGS) entry which is preliminary data.</text>
</comment>
<name>A0A843VPT6_COLES</name>
<evidence type="ECO:0000313" key="2">
    <source>
        <dbReference type="EMBL" id="MQM01103.1"/>
    </source>
</evidence>
<keyword evidence="1" id="KW-0472">Membrane</keyword>
<dbReference type="Proteomes" id="UP000652761">
    <property type="component" value="Unassembled WGS sequence"/>
</dbReference>
<accession>A0A843VPT6</accession>
<keyword evidence="1" id="KW-1133">Transmembrane helix</keyword>
<feature type="transmembrane region" description="Helical" evidence="1">
    <location>
        <begin position="124"/>
        <end position="146"/>
    </location>
</feature>
<gene>
    <name evidence="2" type="ORF">Taro_033849</name>
</gene>